<feature type="transmembrane region" description="Helical" evidence="1">
    <location>
        <begin position="109"/>
        <end position="131"/>
    </location>
</feature>
<organism evidence="2 3">
    <name type="scientific">Cardiocondyla obscurior</name>
    <dbReference type="NCBI Taxonomy" id="286306"/>
    <lineage>
        <taxon>Eukaryota</taxon>
        <taxon>Metazoa</taxon>
        <taxon>Ecdysozoa</taxon>
        <taxon>Arthropoda</taxon>
        <taxon>Hexapoda</taxon>
        <taxon>Insecta</taxon>
        <taxon>Pterygota</taxon>
        <taxon>Neoptera</taxon>
        <taxon>Endopterygota</taxon>
        <taxon>Hymenoptera</taxon>
        <taxon>Apocrita</taxon>
        <taxon>Aculeata</taxon>
        <taxon>Formicoidea</taxon>
        <taxon>Formicidae</taxon>
        <taxon>Myrmicinae</taxon>
        <taxon>Cardiocondyla</taxon>
    </lineage>
</organism>
<dbReference type="AlphaFoldDB" id="A0AAW2GLU3"/>
<reference evidence="2 3" key="1">
    <citation type="submission" date="2023-03" db="EMBL/GenBank/DDBJ databases">
        <title>High recombination rates correlate with genetic variation in Cardiocondyla obscurior ants.</title>
        <authorList>
            <person name="Errbii M."/>
        </authorList>
    </citation>
    <scope>NUCLEOTIDE SEQUENCE [LARGE SCALE GENOMIC DNA]</scope>
    <source>
        <strain evidence="2">Alpha-2009</strain>
        <tissue evidence="2">Whole body</tissue>
    </source>
</reference>
<gene>
    <name evidence="2" type="ORF">PUN28_004014</name>
</gene>
<protein>
    <submittedName>
        <fullName evidence="2">Uncharacterized protein</fullName>
    </submittedName>
</protein>
<evidence type="ECO:0000313" key="2">
    <source>
        <dbReference type="EMBL" id="KAL0129013.1"/>
    </source>
</evidence>
<keyword evidence="3" id="KW-1185">Reference proteome</keyword>
<proteinExistence type="predicted"/>
<evidence type="ECO:0000256" key="1">
    <source>
        <dbReference type="SAM" id="Phobius"/>
    </source>
</evidence>
<keyword evidence="1" id="KW-1133">Transmembrane helix</keyword>
<keyword evidence="1" id="KW-0812">Transmembrane</keyword>
<dbReference type="EMBL" id="JADYXP020000003">
    <property type="protein sequence ID" value="KAL0129013.1"/>
    <property type="molecule type" value="Genomic_DNA"/>
</dbReference>
<sequence>MLLSTPRVPCRECRACIGKQLPCGRAHEFPSCSNYHRSLELRTTYRWPYVLVAFGYLAVIDIHSTFRESAERLRERSSKMNDQDYKLGLDITVVLPIEHRIFSCKSRTIFFFLNLFPNFTFLIFFCFYAFYCVVRPTSIGFGYAKRRSTLSIFLFHLLHADHSCRYRRNRRVFASDVHTSLPYKARHLSENDATLWWTRLTNV</sequence>
<comment type="caution">
    <text evidence="2">The sequence shown here is derived from an EMBL/GenBank/DDBJ whole genome shotgun (WGS) entry which is preliminary data.</text>
</comment>
<accession>A0AAW2GLU3</accession>
<feature type="transmembrane region" description="Helical" evidence="1">
    <location>
        <begin position="47"/>
        <end position="66"/>
    </location>
</feature>
<keyword evidence="1" id="KW-0472">Membrane</keyword>
<evidence type="ECO:0000313" key="3">
    <source>
        <dbReference type="Proteomes" id="UP001430953"/>
    </source>
</evidence>
<dbReference type="Proteomes" id="UP001430953">
    <property type="component" value="Unassembled WGS sequence"/>
</dbReference>
<name>A0AAW2GLU3_9HYME</name>